<evidence type="ECO:0000256" key="1">
    <source>
        <dbReference type="SAM" id="Phobius"/>
    </source>
</evidence>
<proteinExistence type="predicted"/>
<feature type="transmembrane region" description="Helical" evidence="1">
    <location>
        <begin position="49"/>
        <end position="67"/>
    </location>
</feature>
<keyword evidence="1" id="KW-0472">Membrane</keyword>
<dbReference type="STRING" id="558173.CDOO_00485"/>
<dbReference type="eggNOG" id="ENOG5034CGI">
    <property type="taxonomic scope" value="Bacteria"/>
</dbReference>
<evidence type="ECO:0000313" key="2">
    <source>
        <dbReference type="EMBL" id="AIT59964.1"/>
    </source>
</evidence>
<keyword evidence="3" id="KW-1185">Reference proteome</keyword>
<organism evidence="2 3">
    <name type="scientific">Corynebacterium doosanense CAU 212 = DSM 45436</name>
    <dbReference type="NCBI Taxonomy" id="558173"/>
    <lineage>
        <taxon>Bacteria</taxon>
        <taxon>Bacillati</taxon>
        <taxon>Actinomycetota</taxon>
        <taxon>Actinomycetes</taxon>
        <taxon>Mycobacteriales</taxon>
        <taxon>Corynebacteriaceae</taxon>
        <taxon>Corynebacterium</taxon>
    </lineage>
</organism>
<dbReference type="EMBL" id="CP006764">
    <property type="protein sequence ID" value="AIT59964.1"/>
    <property type="molecule type" value="Genomic_DNA"/>
</dbReference>
<keyword evidence="1" id="KW-1133">Transmembrane helix</keyword>
<feature type="transmembrane region" description="Helical" evidence="1">
    <location>
        <begin position="125"/>
        <end position="143"/>
    </location>
</feature>
<feature type="transmembrane region" description="Helical" evidence="1">
    <location>
        <begin position="12"/>
        <end position="37"/>
    </location>
</feature>
<dbReference type="RefSeq" id="WP_018022861.1">
    <property type="nucleotide sequence ID" value="NZ_AQUX01000014.1"/>
</dbReference>
<keyword evidence="1" id="KW-0812">Transmembrane</keyword>
<reference evidence="2 3" key="1">
    <citation type="submission" date="2013-09" db="EMBL/GenBank/DDBJ databases">
        <title>Complete genome sequence of Corynebacterium doosanense CAU 212(T) (=DSM 45436(T)), isolated from activated sludge.</title>
        <authorList>
            <person name="Schaffert L."/>
            <person name="Albersmeier A."/>
            <person name="Kalinowski J."/>
            <person name="Ruckert C."/>
        </authorList>
    </citation>
    <scope>NUCLEOTIDE SEQUENCE [LARGE SCALE GENOMIC DNA]</scope>
    <source>
        <strain evidence="2 3">CAU 212</strain>
    </source>
</reference>
<protein>
    <submittedName>
        <fullName evidence="2">Uncharacterized protein</fullName>
    </submittedName>
</protein>
<evidence type="ECO:0000313" key="3">
    <source>
        <dbReference type="Proteomes" id="UP000029914"/>
    </source>
</evidence>
<dbReference type="KEGG" id="cdo:CDOO_00485"/>
<sequence length="149" mass="15769">MTRSRFGRPRFGGSTGILLALSALTGLVLGAGVAWLIATLADLPAEWMLIYAAFIVPVLCALAWAFMVDRDTIAGATRSPEDSIETDWLHRASAGALTDTFAAIGLALLALTILGDRVSVSAENALLAVFAVGFIDVAARYLVLKRKFS</sequence>
<feature type="transmembrane region" description="Helical" evidence="1">
    <location>
        <begin position="88"/>
        <end position="113"/>
    </location>
</feature>
<dbReference type="HOGENOM" id="CLU_146062_0_0_11"/>
<name>A0A097ICW5_9CORY</name>
<dbReference type="OrthoDB" id="4420630at2"/>
<accession>A0A097ICW5</accession>
<dbReference type="Proteomes" id="UP000029914">
    <property type="component" value="Chromosome"/>
</dbReference>
<dbReference type="AlphaFoldDB" id="A0A097ICW5"/>
<gene>
    <name evidence="2" type="ORF">CDOO_00485</name>
</gene>